<name>A0A8X6SLF4_TRICX</name>
<reference evidence="1" key="1">
    <citation type="submission" date="2020-08" db="EMBL/GenBank/DDBJ databases">
        <title>Multicomponent nature underlies the extraordinary mechanical properties of spider dragline silk.</title>
        <authorList>
            <person name="Kono N."/>
            <person name="Nakamura H."/>
            <person name="Mori M."/>
            <person name="Yoshida Y."/>
            <person name="Ohtoshi R."/>
            <person name="Malay A.D."/>
            <person name="Moran D.A.P."/>
            <person name="Tomita M."/>
            <person name="Numata K."/>
            <person name="Arakawa K."/>
        </authorList>
    </citation>
    <scope>NUCLEOTIDE SEQUENCE</scope>
</reference>
<sequence length="189" mass="21553">MTGLRNSCPRDILLYEADLQFLSLQSRYLLAKYFAKFISYADQYKTSSHGCNCNHNRHLKRGIPFSYAESKEWLHNEVEYVSLACCMDVAASFYERIFVKTEFSSYTNKGAQHPQYLRQLALETSHKIQSKVLQICSDDSMDVGAVSGRGPFIKKGKDIRICERNPDCTLLTLSGRTLSYGGGFEILLY</sequence>
<dbReference type="AlphaFoldDB" id="A0A8X6SLF4"/>
<organism evidence="1 2">
    <name type="scientific">Trichonephila clavipes</name>
    <name type="common">Golden silk orbweaver</name>
    <name type="synonym">Nephila clavipes</name>
    <dbReference type="NCBI Taxonomy" id="2585209"/>
    <lineage>
        <taxon>Eukaryota</taxon>
        <taxon>Metazoa</taxon>
        <taxon>Ecdysozoa</taxon>
        <taxon>Arthropoda</taxon>
        <taxon>Chelicerata</taxon>
        <taxon>Arachnida</taxon>
        <taxon>Araneae</taxon>
        <taxon>Araneomorphae</taxon>
        <taxon>Entelegynae</taxon>
        <taxon>Araneoidea</taxon>
        <taxon>Nephilidae</taxon>
        <taxon>Trichonephila</taxon>
    </lineage>
</organism>
<keyword evidence="2" id="KW-1185">Reference proteome</keyword>
<gene>
    <name evidence="1" type="primary">AVEN_151975_1</name>
    <name evidence="1" type="ORF">TNCV_1285771</name>
</gene>
<protein>
    <submittedName>
        <fullName evidence="1">Uncharacterized protein</fullName>
    </submittedName>
</protein>
<evidence type="ECO:0000313" key="2">
    <source>
        <dbReference type="Proteomes" id="UP000887159"/>
    </source>
</evidence>
<evidence type="ECO:0000313" key="1">
    <source>
        <dbReference type="EMBL" id="GFY15932.1"/>
    </source>
</evidence>
<proteinExistence type="predicted"/>
<dbReference type="Proteomes" id="UP000887159">
    <property type="component" value="Unassembled WGS sequence"/>
</dbReference>
<dbReference type="EMBL" id="BMAU01021335">
    <property type="protein sequence ID" value="GFY15932.1"/>
    <property type="molecule type" value="Genomic_DNA"/>
</dbReference>
<accession>A0A8X6SLF4</accession>
<comment type="caution">
    <text evidence="1">The sequence shown here is derived from an EMBL/GenBank/DDBJ whole genome shotgun (WGS) entry which is preliminary data.</text>
</comment>